<evidence type="ECO:0000256" key="5">
    <source>
        <dbReference type="ARBA" id="ARBA00022737"/>
    </source>
</evidence>
<dbReference type="InterPro" id="IPR001496">
    <property type="entry name" value="SOCS_box"/>
</dbReference>
<comment type="subcellular location">
    <subcellularLocation>
        <location evidence="1">Cytoplasm</location>
    </subcellularLocation>
</comment>
<evidence type="ECO:0000313" key="12">
    <source>
        <dbReference type="RefSeq" id="XP_022295418.1"/>
    </source>
</evidence>
<dbReference type="GeneID" id="111105422"/>
<dbReference type="InterPro" id="IPR056159">
    <property type="entry name" value="Beta-prop_IFT121_TULP_N"/>
</dbReference>
<dbReference type="Gene3D" id="3.20.90.10">
    <property type="entry name" value="Tubby Protein, Chain A"/>
    <property type="match status" value="1"/>
</dbReference>
<dbReference type="InterPro" id="IPR000007">
    <property type="entry name" value="Tubby_C"/>
</dbReference>
<accession>A0A8B8AVW0</accession>
<dbReference type="SMART" id="SM00320">
    <property type="entry name" value="WD40"/>
    <property type="match status" value="3"/>
</dbReference>
<dbReference type="SUPFAM" id="SSF54518">
    <property type="entry name" value="Tubby C-terminal domain-like"/>
    <property type="match status" value="1"/>
</dbReference>
<reference evidence="10 11" key="1">
    <citation type="submission" date="2025-04" db="UniProtKB">
        <authorList>
            <consortium name="RefSeq"/>
        </authorList>
    </citation>
    <scope>IDENTIFICATION</scope>
    <source>
        <tissue evidence="10 11">Whole sample</tissue>
    </source>
</reference>
<keyword evidence="4 6" id="KW-0853">WD repeat</keyword>
<evidence type="ECO:0000313" key="9">
    <source>
        <dbReference type="Proteomes" id="UP000694844"/>
    </source>
</evidence>
<evidence type="ECO:0000256" key="7">
    <source>
        <dbReference type="SAM" id="MobiDB-lite"/>
    </source>
</evidence>
<dbReference type="RefSeq" id="XP_022295417.1">
    <property type="nucleotide sequence ID" value="XM_022439709.1"/>
</dbReference>
<dbReference type="KEGG" id="cvn:111105422"/>
<dbReference type="RefSeq" id="XP_022295418.1">
    <property type="nucleotide sequence ID" value="XM_022439710.1"/>
</dbReference>
<sequence length="1108" mass="124878">MHVHFEQNNSTRTECTIHSLSWMGKVPDVPDNNGGWKLNRNQYYMEGWLASGNAKGVVGVTFTTSHCKKYDPPPRSNFNLRGHKSEVTLVRWNEPYQKLATCDVQGAIFVWIKHEGRWSTELINDRNSQVTDFSWSHDGRMALICYCDGFVLVGSVAGQMYWSSMLNLDQTTITCGVWSPDDQQVLFGTMDGQIIVLSSTGTMITQVVVLQGSEIISLTWSCEKFNMDESSAEQNENFTAPTVSTPKSVDAVLAVCFKSGAIYLMSNYDDLHPRIIYTHLKGSIKLDWSNCGEVLAVGGFTRLPNLQCQNEIHFYTKEGQLLHRVYLPCQGKPLTALCWGHNDRRLFVAAGFNLHVAWVMKKVPPLQFLCQRVIQICIRNEKLIRKLPLPPRLQHSVQTMFSPTIKSYIPDPFKLREFICSPPPASERLFCTMIRHGEETSGGHYTLYLEYLGGLIPLLKGKRASKLRPDFVIYDPKIGAKAGSENQNAPPEFDFEASLTDSDEDIPSDGCGSPRMQRKKRPKIFRAKKVDRSITFRTLDELLYNDSLPESNKLVEVTSNIWGTKFKLTGLAPFLPEDLGNVLYKTSLLHLQPRQMTITITGLNTVNQPLSRDPNFTPAGHYDEEGDCRSNDDLPIDIGDIGQEDGILVSETYNSEHVNRVTSHVFMDIKKSSNSSNQNDEKVLCDISGNLSSNNNVINGERLHWSPNMKNRSLSPASESVAQNNAFNSVDNSVLKDKFIGQGAIPKVSSTEVTVGTPSGEALVHTNNNSSSVSSANMRTSLHNELSSIMKDSDENRWADLANPGIKFIDDEGINNRNSENSDNMAGIICDSSQMTPTLSDNQKRLYLETLTNVDSDAMICDHSRDPSESGEDVNTMLGSLDDVHKDTCRSNSIFSGASCSVFHYDDEVVDPASFTRNTSTMEISHSASLPNSPLHRAADSPMREIREEILQGTCRHYSPIFKRKSRHFNPRNYHNEGEDHTMDDGKYSQNFKNLETFQKAQLKQKLQKVRKRSDDRGRSRFPHFRHRQFVMHNKAPLWNENSQVYQLDFGGRVSQESAKNFQIEFRSRQVMQFGRIGSNAYTLDFQYPFTTLQAFAVALANVTQRLK</sequence>
<dbReference type="PROSITE" id="PS50225">
    <property type="entry name" value="SOCS"/>
    <property type="match status" value="1"/>
</dbReference>
<dbReference type="Gene3D" id="2.130.10.10">
    <property type="entry name" value="YVTN repeat-like/Quinoprotein amine dehydrogenase"/>
    <property type="match status" value="1"/>
</dbReference>
<dbReference type="Pfam" id="PF24797">
    <property type="entry name" value="Beta-prop_WDR35_TULP_N"/>
    <property type="match status" value="1"/>
</dbReference>
<evidence type="ECO:0000256" key="4">
    <source>
        <dbReference type="ARBA" id="ARBA00022574"/>
    </source>
</evidence>
<dbReference type="InterPro" id="IPR036322">
    <property type="entry name" value="WD40_repeat_dom_sf"/>
</dbReference>
<keyword evidence="3" id="KW-0963">Cytoplasm</keyword>
<dbReference type="Proteomes" id="UP000694844">
    <property type="component" value="Chromosome 7"/>
</dbReference>
<feature type="repeat" description="WD" evidence="6">
    <location>
        <begin position="80"/>
        <end position="111"/>
    </location>
</feature>
<comment type="similarity">
    <text evidence="2">Belongs to the TUB family.</text>
</comment>
<dbReference type="PROSITE" id="PS50082">
    <property type="entry name" value="WD_REPEATS_2"/>
    <property type="match status" value="1"/>
</dbReference>
<evidence type="ECO:0000313" key="11">
    <source>
        <dbReference type="RefSeq" id="XP_022295417.1"/>
    </source>
</evidence>
<dbReference type="InterPro" id="IPR001680">
    <property type="entry name" value="WD40_rpt"/>
</dbReference>
<evidence type="ECO:0000259" key="8">
    <source>
        <dbReference type="PROSITE" id="PS50225"/>
    </source>
</evidence>
<dbReference type="OrthoDB" id="8775810at2759"/>
<feature type="domain" description="SOCS box" evidence="8">
    <location>
        <begin position="361"/>
        <end position="403"/>
    </location>
</feature>
<dbReference type="GO" id="GO:0005737">
    <property type="term" value="C:cytoplasm"/>
    <property type="evidence" value="ECO:0007669"/>
    <property type="project" value="UniProtKB-SubCell"/>
</dbReference>
<dbReference type="InterPro" id="IPR025659">
    <property type="entry name" value="Tubby-like_C"/>
</dbReference>
<evidence type="ECO:0000256" key="6">
    <source>
        <dbReference type="PROSITE-ProRule" id="PRU00221"/>
    </source>
</evidence>
<evidence type="ECO:0000256" key="3">
    <source>
        <dbReference type="ARBA" id="ARBA00022490"/>
    </source>
</evidence>
<dbReference type="AlphaFoldDB" id="A0A8B8AVW0"/>
<dbReference type="InterPro" id="IPR015943">
    <property type="entry name" value="WD40/YVTN_repeat-like_dom_sf"/>
</dbReference>
<dbReference type="RefSeq" id="XP_022295416.1">
    <property type="nucleotide sequence ID" value="XM_022439708.1"/>
</dbReference>
<gene>
    <name evidence="10 11 12" type="primary">LOC111105422</name>
</gene>
<organism evidence="9 11">
    <name type="scientific">Crassostrea virginica</name>
    <name type="common">Eastern oyster</name>
    <dbReference type="NCBI Taxonomy" id="6565"/>
    <lineage>
        <taxon>Eukaryota</taxon>
        <taxon>Metazoa</taxon>
        <taxon>Spiralia</taxon>
        <taxon>Lophotrochozoa</taxon>
        <taxon>Mollusca</taxon>
        <taxon>Bivalvia</taxon>
        <taxon>Autobranchia</taxon>
        <taxon>Pteriomorphia</taxon>
        <taxon>Ostreida</taxon>
        <taxon>Ostreoidea</taxon>
        <taxon>Ostreidae</taxon>
        <taxon>Crassostrea</taxon>
    </lineage>
</organism>
<name>A0A8B8AVW0_CRAVI</name>
<keyword evidence="9" id="KW-1185">Reference proteome</keyword>
<dbReference type="Pfam" id="PF01167">
    <property type="entry name" value="Tub"/>
    <property type="match status" value="1"/>
</dbReference>
<dbReference type="PANTHER" id="PTHR16517:SF2">
    <property type="entry name" value="TUBBY-RELATED PROTEIN 4"/>
    <property type="match status" value="1"/>
</dbReference>
<evidence type="ECO:0000256" key="2">
    <source>
        <dbReference type="ARBA" id="ARBA00007129"/>
    </source>
</evidence>
<evidence type="ECO:0000256" key="1">
    <source>
        <dbReference type="ARBA" id="ARBA00004496"/>
    </source>
</evidence>
<proteinExistence type="inferred from homology"/>
<dbReference type="PANTHER" id="PTHR16517">
    <property type="entry name" value="TUBBY-RELATED"/>
    <property type="match status" value="1"/>
</dbReference>
<evidence type="ECO:0000313" key="10">
    <source>
        <dbReference type="RefSeq" id="XP_022295416.1"/>
    </source>
</evidence>
<feature type="region of interest" description="Disordered" evidence="7">
    <location>
        <begin position="497"/>
        <end position="518"/>
    </location>
</feature>
<keyword evidence="5" id="KW-0677">Repeat</keyword>
<dbReference type="SUPFAM" id="SSF50978">
    <property type="entry name" value="WD40 repeat-like"/>
    <property type="match status" value="1"/>
</dbReference>
<protein>
    <submittedName>
        <fullName evidence="10 11">Tubby-related protein 4-like isoform X1</fullName>
    </submittedName>
    <submittedName>
        <fullName evidence="12">Tubby-related protein 4-like isoform X2</fullName>
    </submittedName>
</protein>